<dbReference type="InterPro" id="IPR003870">
    <property type="entry name" value="DUF222"/>
</dbReference>
<evidence type="ECO:0000259" key="3">
    <source>
        <dbReference type="SMART" id="SM00507"/>
    </source>
</evidence>
<protein>
    <submittedName>
        <fullName evidence="4">HNH endonuclease</fullName>
    </submittedName>
</protein>
<evidence type="ECO:0000256" key="1">
    <source>
        <dbReference type="ARBA" id="ARBA00023450"/>
    </source>
</evidence>
<dbReference type="Gene3D" id="1.10.30.50">
    <property type="match status" value="1"/>
</dbReference>
<name>A0ABT0K3Y8_9ACTN</name>
<dbReference type="SMART" id="SM00507">
    <property type="entry name" value="HNHc"/>
    <property type="match status" value="1"/>
</dbReference>
<dbReference type="InterPro" id="IPR002711">
    <property type="entry name" value="HNH"/>
</dbReference>
<keyword evidence="4" id="KW-0378">Hydrolase</keyword>
<feature type="compositionally biased region" description="Acidic residues" evidence="2">
    <location>
        <begin position="300"/>
        <end position="311"/>
    </location>
</feature>
<feature type="region of interest" description="Disordered" evidence="2">
    <location>
        <begin position="71"/>
        <end position="98"/>
    </location>
</feature>
<accession>A0ABT0K3Y8</accession>
<keyword evidence="4" id="KW-0255">Endonuclease</keyword>
<feature type="compositionally biased region" description="Basic and acidic residues" evidence="2">
    <location>
        <begin position="276"/>
        <end position="298"/>
    </location>
</feature>
<feature type="region of interest" description="Disordered" evidence="2">
    <location>
        <begin position="545"/>
        <end position="572"/>
    </location>
</feature>
<dbReference type="RefSeq" id="WP_248826352.1">
    <property type="nucleotide sequence ID" value="NZ_JALKFT010000029.1"/>
</dbReference>
<comment type="similarity">
    <text evidence="1">Belongs to the Rv1128c/1148c/1588c/1702c/1945/3466 family.</text>
</comment>
<feature type="compositionally biased region" description="Polar residues" evidence="2">
    <location>
        <begin position="71"/>
        <end position="84"/>
    </location>
</feature>
<sequence length="572" mass="61609">MLIHPNDAAGPEPHGGPPDGTISNGQDDLHLGVPMPADLDFEDSPCSSNGGESFRLDHKIPEDAEKIWTENSSEGFRSSPQDSAGSVDGLPAASASGGRGLPEAERLLGLLDAAVNAMLGSEKWRWSSDDVTEALCALHETAARLAAVRSLVLLEAEDRGLAKDAGAADLSCWLAGRMVMAKHEAAQQVALAQQLFAGPYQATGEALTDARISEAHAQVIRAGMEALPAEVPEEIRARAEQQLIEDAQQLDPSQLKRAAIRLREQLTEVDSSPGGDDPHEDSRTGEHSRSRRADKNSPDDSGEGDGQDDSAEGASARSGQQRDPHSARQLTFVDTPEGTTLIRGELDPEGAGLLRTALDALSAPAPTVNGQRDPRSPARRRADALVEFVRHALCADVGPSAGGTRPHLSVVIGWETLLGDANDPGMTNWDLPLPLEVIRRIACDAQVSRIVLGPEGVPLDVGRAERVVPAHIRRVLVSRDNCCAFPYCNRPPSWCDAHHVRHWTDGGPTSLDNLVLLCGQHHSQVHREHWQIVMGEDRRPSFIPPAFIDSQRRPRRNPYSQPLPDIFSSVMG</sequence>
<comment type="caution">
    <text evidence="4">The sequence shown here is derived from an EMBL/GenBank/DDBJ whole genome shotgun (WGS) entry which is preliminary data.</text>
</comment>
<dbReference type="Pfam" id="PF02720">
    <property type="entry name" value="DUF222"/>
    <property type="match status" value="1"/>
</dbReference>
<evidence type="ECO:0000256" key="2">
    <source>
        <dbReference type="SAM" id="MobiDB-lite"/>
    </source>
</evidence>
<feature type="region of interest" description="Disordered" evidence="2">
    <location>
        <begin position="265"/>
        <end position="343"/>
    </location>
</feature>
<keyword evidence="4" id="KW-0540">Nuclease</keyword>
<organism evidence="4 5">
    <name type="scientific">Frankia umida</name>
    <dbReference type="NCBI Taxonomy" id="573489"/>
    <lineage>
        <taxon>Bacteria</taxon>
        <taxon>Bacillati</taxon>
        <taxon>Actinomycetota</taxon>
        <taxon>Actinomycetes</taxon>
        <taxon>Frankiales</taxon>
        <taxon>Frankiaceae</taxon>
        <taxon>Frankia</taxon>
    </lineage>
</organism>
<evidence type="ECO:0000313" key="5">
    <source>
        <dbReference type="Proteomes" id="UP001201873"/>
    </source>
</evidence>
<feature type="domain" description="HNH nuclease" evidence="3">
    <location>
        <begin position="471"/>
        <end position="523"/>
    </location>
</feature>
<dbReference type="InterPro" id="IPR003615">
    <property type="entry name" value="HNH_nuc"/>
</dbReference>
<proteinExistence type="inferred from homology"/>
<dbReference type="CDD" id="cd00085">
    <property type="entry name" value="HNHc"/>
    <property type="match status" value="1"/>
</dbReference>
<evidence type="ECO:0000313" key="4">
    <source>
        <dbReference type="EMBL" id="MCK9878229.1"/>
    </source>
</evidence>
<dbReference type="GO" id="GO:0004519">
    <property type="term" value="F:endonuclease activity"/>
    <property type="evidence" value="ECO:0007669"/>
    <property type="project" value="UniProtKB-KW"/>
</dbReference>
<dbReference type="EMBL" id="JALKFT010000029">
    <property type="protein sequence ID" value="MCK9878229.1"/>
    <property type="molecule type" value="Genomic_DNA"/>
</dbReference>
<dbReference type="Proteomes" id="UP001201873">
    <property type="component" value="Unassembled WGS sequence"/>
</dbReference>
<gene>
    <name evidence="4" type="ORF">MXD59_21070</name>
</gene>
<reference evidence="4 5" key="1">
    <citation type="submission" date="2022-04" db="EMBL/GenBank/DDBJ databases">
        <title>Genome diversity in the genus Frankia.</title>
        <authorList>
            <person name="Carlos-Shanley C."/>
            <person name="Hahn D."/>
        </authorList>
    </citation>
    <scope>NUCLEOTIDE SEQUENCE [LARGE SCALE GENOMIC DNA]</scope>
    <source>
        <strain evidence="4 5">Ag45/Mut15</strain>
    </source>
</reference>
<dbReference type="Pfam" id="PF01844">
    <property type="entry name" value="HNH"/>
    <property type="match status" value="1"/>
</dbReference>
<feature type="region of interest" description="Disordered" evidence="2">
    <location>
        <begin position="1"/>
        <end position="59"/>
    </location>
</feature>
<keyword evidence="5" id="KW-1185">Reference proteome</keyword>